<dbReference type="AlphaFoldDB" id="A0A8S1BQQ9"/>
<organism evidence="2 3">
    <name type="scientific">Arctia plantaginis</name>
    <name type="common">Wood tiger moth</name>
    <name type="synonym">Phalaena plantaginis</name>
    <dbReference type="NCBI Taxonomy" id="874455"/>
    <lineage>
        <taxon>Eukaryota</taxon>
        <taxon>Metazoa</taxon>
        <taxon>Ecdysozoa</taxon>
        <taxon>Arthropoda</taxon>
        <taxon>Hexapoda</taxon>
        <taxon>Insecta</taxon>
        <taxon>Pterygota</taxon>
        <taxon>Neoptera</taxon>
        <taxon>Endopterygota</taxon>
        <taxon>Lepidoptera</taxon>
        <taxon>Glossata</taxon>
        <taxon>Ditrysia</taxon>
        <taxon>Noctuoidea</taxon>
        <taxon>Erebidae</taxon>
        <taxon>Arctiinae</taxon>
        <taxon>Arctia</taxon>
    </lineage>
</organism>
<sequence>MRKPLHVADARICLADTCEQATFTTMYSNPRQTFVDIPNPCNKSARHISPTANIYHTIPTSRDKQLSCLIANNYTMTNNNHSIDNLEQVHELTDLDRCRIDKEKNECQYDPERRCSVPGAFERCVMHTKEHVYEKESIRKRVDVDEYSGRRQAANLKFKYTQDWVVLWMEAIGRIMDVLVRSLAFMILILYVMLATCAAAPTNFRPTRSAHHEKSAYIENRCLGTCSCILKSLRYVYPDDLYFESSPAGNVLLIVLALSVLSESV</sequence>
<name>A0A8S1BQQ9_ARCPL</name>
<evidence type="ECO:0000256" key="1">
    <source>
        <dbReference type="SAM" id="Phobius"/>
    </source>
</evidence>
<dbReference type="EMBL" id="CADEBC010000858">
    <property type="protein sequence ID" value="CAB3261582.1"/>
    <property type="molecule type" value="Genomic_DNA"/>
</dbReference>
<feature type="transmembrane region" description="Helical" evidence="1">
    <location>
        <begin position="178"/>
        <end position="201"/>
    </location>
</feature>
<keyword evidence="1" id="KW-0472">Membrane</keyword>
<proteinExistence type="predicted"/>
<reference evidence="2 3" key="1">
    <citation type="submission" date="2020-04" db="EMBL/GenBank/DDBJ databases">
        <authorList>
            <person name="Wallbank WR R."/>
            <person name="Pardo Diaz C."/>
            <person name="Kozak K."/>
            <person name="Martin S."/>
            <person name="Jiggins C."/>
            <person name="Moest M."/>
            <person name="Warren A I."/>
            <person name="Byers J.R.P. K."/>
            <person name="Montejo-Kovacevich G."/>
            <person name="Yen C E."/>
        </authorList>
    </citation>
    <scope>NUCLEOTIDE SEQUENCE [LARGE SCALE GENOMIC DNA]</scope>
</reference>
<dbReference type="OrthoDB" id="406838at2759"/>
<keyword evidence="1" id="KW-1133">Transmembrane helix</keyword>
<dbReference type="Proteomes" id="UP000494106">
    <property type="component" value="Unassembled WGS sequence"/>
</dbReference>
<accession>A0A8S1BQQ9</accession>
<comment type="caution">
    <text evidence="2">The sequence shown here is derived from an EMBL/GenBank/DDBJ whole genome shotgun (WGS) entry which is preliminary data.</text>
</comment>
<protein>
    <submittedName>
        <fullName evidence="2">Uncharacterized protein</fullName>
    </submittedName>
</protein>
<gene>
    <name evidence="2" type="ORF">APLA_LOCUS17992</name>
</gene>
<evidence type="ECO:0000313" key="3">
    <source>
        <dbReference type="Proteomes" id="UP000494106"/>
    </source>
</evidence>
<evidence type="ECO:0000313" key="2">
    <source>
        <dbReference type="EMBL" id="CAB3261582.1"/>
    </source>
</evidence>
<keyword evidence="3" id="KW-1185">Reference proteome</keyword>
<keyword evidence="1" id="KW-0812">Transmembrane</keyword>